<dbReference type="Proteomes" id="UP000559010">
    <property type="component" value="Unassembled WGS sequence"/>
</dbReference>
<comment type="caution">
    <text evidence="2">The sequence shown here is derived from an EMBL/GenBank/DDBJ whole genome shotgun (WGS) entry which is preliminary data.</text>
</comment>
<name>A0A848J079_9BACT</name>
<sequence>MKKLLILILFFNYVSLIIAQNDFVKVADLANFKTELSKKTSSIKSIHADFTQMKHMQILAEPLKSSGIIRYKAENKVKWSYTSPYKYEIILNGKDIIINDDGNVNAFSVGSSEMFSEMNDLIVNSVQGDVLDEKRFKISCFENKSYYKVELVPIDKKKIGAFFTKVVVYFEKADYSVSSVEMYEQGGDHTDIKFENKNFNQSISDAIFTAN</sequence>
<dbReference type="Pfam" id="PF03548">
    <property type="entry name" value="LolA"/>
    <property type="match status" value="1"/>
</dbReference>
<proteinExistence type="predicted"/>
<dbReference type="CDD" id="cd16325">
    <property type="entry name" value="LolA"/>
    <property type="match status" value="1"/>
</dbReference>
<protein>
    <submittedName>
        <fullName evidence="2">Outer membrane lipoprotein carrier protein LolA</fullName>
    </submittedName>
</protein>
<evidence type="ECO:0000313" key="2">
    <source>
        <dbReference type="EMBL" id="NMM47884.1"/>
    </source>
</evidence>
<keyword evidence="3" id="KW-1185">Reference proteome</keyword>
<evidence type="ECO:0000256" key="1">
    <source>
        <dbReference type="ARBA" id="ARBA00022729"/>
    </source>
</evidence>
<dbReference type="AlphaFoldDB" id="A0A848J079"/>
<organism evidence="2 3">
    <name type="scientific">Marinigracilibium pacificum</name>
    <dbReference type="NCBI Taxonomy" id="2729599"/>
    <lineage>
        <taxon>Bacteria</taxon>
        <taxon>Pseudomonadati</taxon>
        <taxon>Bacteroidota</taxon>
        <taxon>Cytophagia</taxon>
        <taxon>Cytophagales</taxon>
        <taxon>Flammeovirgaceae</taxon>
        <taxon>Marinigracilibium</taxon>
    </lineage>
</organism>
<gene>
    <name evidence="2" type="ORF">HH304_05690</name>
</gene>
<dbReference type="PANTHER" id="PTHR35869">
    <property type="entry name" value="OUTER-MEMBRANE LIPOPROTEIN CARRIER PROTEIN"/>
    <property type="match status" value="1"/>
</dbReference>
<dbReference type="InterPro" id="IPR029046">
    <property type="entry name" value="LolA/LolB/LppX"/>
</dbReference>
<dbReference type="PANTHER" id="PTHR35869:SF1">
    <property type="entry name" value="OUTER-MEMBRANE LIPOPROTEIN CARRIER PROTEIN"/>
    <property type="match status" value="1"/>
</dbReference>
<keyword evidence="2" id="KW-0449">Lipoprotein</keyword>
<evidence type="ECO:0000313" key="3">
    <source>
        <dbReference type="Proteomes" id="UP000559010"/>
    </source>
</evidence>
<dbReference type="RefSeq" id="WP_169678852.1">
    <property type="nucleotide sequence ID" value="NZ_JABBNU010000003.1"/>
</dbReference>
<dbReference type="EMBL" id="JABBNU010000003">
    <property type="protein sequence ID" value="NMM47884.1"/>
    <property type="molecule type" value="Genomic_DNA"/>
</dbReference>
<dbReference type="InterPro" id="IPR004564">
    <property type="entry name" value="OM_lipoprot_carrier_LolA-like"/>
</dbReference>
<keyword evidence="1" id="KW-0732">Signal</keyword>
<dbReference type="Gene3D" id="2.50.20.10">
    <property type="entry name" value="Lipoprotein localisation LolA/LolB/LppX"/>
    <property type="match status" value="1"/>
</dbReference>
<accession>A0A848J079</accession>
<dbReference type="SUPFAM" id="SSF89392">
    <property type="entry name" value="Prokaryotic lipoproteins and lipoprotein localization factors"/>
    <property type="match status" value="1"/>
</dbReference>
<reference evidence="2 3" key="1">
    <citation type="submission" date="2020-04" db="EMBL/GenBank/DDBJ databases">
        <title>Flammeovirgaceae bacterium KN852 isolated from deep sea.</title>
        <authorList>
            <person name="Zhang D.-C."/>
        </authorList>
    </citation>
    <scope>NUCLEOTIDE SEQUENCE [LARGE SCALE GENOMIC DNA]</scope>
    <source>
        <strain evidence="2 3">KN852</strain>
    </source>
</reference>